<dbReference type="GeneID" id="59294490"/>
<organism evidence="1 2">
    <name type="scientific">Letharia columbiana</name>
    <dbReference type="NCBI Taxonomy" id="112416"/>
    <lineage>
        <taxon>Eukaryota</taxon>
        <taxon>Fungi</taxon>
        <taxon>Dikarya</taxon>
        <taxon>Ascomycota</taxon>
        <taxon>Pezizomycotina</taxon>
        <taxon>Lecanoromycetes</taxon>
        <taxon>OSLEUM clade</taxon>
        <taxon>Lecanoromycetidae</taxon>
        <taxon>Lecanorales</taxon>
        <taxon>Lecanorineae</taxon>
        <taxon>Parmeliaceae</taxon>
        <taxon>Letharia</taxon>
    </lineage>
</organism>
<comment type="caution">
    <text evidence="1">The sequence shown here is derived from an EMBL/GenBank/DDBJ whole genome shotgun (WGS) entry which is preliminary data.</text>
</comment>
<proteinExistence type="predicted"/>
<dbReference type="EMBL" id="JACCJC010000108">
    <property type="protein sequence ID" value="KAF6225290.1"/>
    <property type="molecule type" value="Genomic_DNA"/>
</dbReference>
<evidence type="ECO:0000313" key="1">
    <source>
        <dbReference type="EMBL" id="KAF6225290.1"/>
    </source>
</evidence>
<protein>
    <submittedName>
        <fullName evidence="1">Uncharacterized protein</fullName>
    </submittedName>
</protein>
<evidence type="ECO:0000313" key="2">
    <source>
        <dbReference type="Proteomes" id="UP000578531"/>
    </source>
</evidence>
<accession>A0A8H6FED6</accession>
<dbReference type="RefSeq" id="XP_037158419.1">
    <property type="nucleotide sequence ID" value="XM_037314691.1"/>
</dbReference>
<sequence>MILNKNAQLRDMAFFGILEKGRINSQIGPRQIRSCGAVVKKGDGSGARFPSDTNTVKLVIQSLHPTRYMTFQ</sequence>
<dbReference type="Proteomes" id="UP000578531">
    <property type="component" value="Unassembled WGS sequence"/>
</dbReference>
<keyword evidence="2" id="KW-1185">Reference proteome</keyword>
<reference evidence="1 2" key="1">
    <citation type="journal article" date="2020" name="Genomics">
        <title>Complete, high-quality genomes from long-read metagenomic sequencing of two wolf lichen thalli reveals enigmatic genome architecture.</title>
        <authorList>
            <person name="McKenzie S.K."/>
            <person name="Walston R.F."/>
            <person name="Allen J.L."/>
        </authorList>
    </citation>
    <scope>NUCLEOTIDE SEQUENCE [LARGE SCALE GENOMIC DNA]</scope>
    <source>
        <strain evidence="1">WasteWater2</strain>
    </source>
</reference>
<dbReference type="AlphaFoldDB" id="A0A8H6FED6"/>
<gene>
    <name evidence="1" type="ORF">HO173_012857</name>
</gene>
<name>A0A8H6FED6_9LECA</name>